<dbReference type="InterPro" id="IPR023373">
    <property type="entry name" value="YmcC_sf"/>
</dbReference>
<protein>
    <submittedName>
        <fullName evidence="2">Uncharacterized protein</fullName>
    </submittedName>
</protein>
<feature type="compositionally biased region" description="Pro residues" evidence="1">
    <location>
        <begin position="199"/>
        <end position="219"/>
    </location>
</feature>
<dbReference type="Proteomes" id="UP000660885">
    <property type="component" value="Unassembled WGS sequence"/>
</dbReference>
<dbReference type="Gene3D" id="2.40.360.10">
    <property type="entry name" value="YmcC-like"/>
    <property type="match status" value="1"/>
</dbReference>
<comment type="caution">
    <text evidence="2">The sequence shown here is derived from an EMBL/GenBank/DDBJ whole genome shotgun (WGS) entry which is preliminary data.</text>
</comment>
<evidence type="ECO:0000256" key="1">
    <source>
        <dbReference type="SAM" id="MobiDB-lite"/>
    </source>
</evidence>
<proteinExistence type="predicted"/>
<evidence type="ECO:0000313" key="2">
    <source>
        <dbReference type="EMBL" id="MBL6076507.1"/>
    </source>
</evidence>
<dbReference type="EMBL" id="JAETWB010000001">
    <property type="protein sequence ID" value="MBL6076507.1"/>
    <property type="molecule type" value="Genomic_DNA"/>
</dbReference>
<dbReference type="RefSeq" id="WP_202829696.1">
    <property type="nucleotide sequence ID" value="NZ_JAETWB010000001.1"/>
</dbReference>
<accession>A0ABS1TYK2</accession>
<dbReference type="SUPFAM" id="SSF159270">
    <property type="entry name" value="YmcC-like"/>
    <property type="match status" value="1"/>
</dbReference>
<feature type="region of interest" description="Disordered" evidence="1">
    <location>
        <begin position="195"/>
        <end position="219"/>
    </location>
</feature>
<dbReference type="PROSITE" id="PS51257">
    <property type="entry name" value="PROKAR_LIPOPROTEIN"/>
    <property type="match status" value="1"/>
</dbReference>
<evidence type="ECO:0000313" key="3">
    <source>
        <dbReference type="Proteomes" id="UP000660885"/>
    </source>
</evidence>
<gene>
    <name evidence="2" type="ORF">JMJ56_00735</name>
</gene>
<keyword evidence="3" id="KW-1185">Reference proteome</keyword>
<reference evidence="2 3" key="1">
    <citation type="submission" date="2021-01" db="EMBL/GenBank/DDBJ databases">
        <title>Belnapia mucosa sp. nov. and Belnapia arida sp. nov., isolated from the Tabernas Desert (Almeria, Spain).</title>
        <authorList>
            <person name="Molina-Menor E."/>
            <person name="Vidal-Verdu A."/>
            <person name="Calonge A."/>
            <person name="Satari L."/>
            <person name="Pereto J."/>
            <person name="Porcar M."/>
        </authorList>
    </citation>
    <scope>NUCLEOTIDE SEQUENCE [LARGE SCALE GENOMIC DNA]</scope>
    <source>
        <strain evidence="2 3">T18</strain>
    </source>
</reference>
<sequence>MRFFPGRGLPLIALTLLGCKTPTPQAEKDWIFACPEPGSRVTWDDGRSLAFAGADPADPSICTARTTSGGTVRLVWGMIEEASSEGHGHRAGMQSLFPARTGANASYTATVSYPGSGIQYPFETRWRVVGFEKIDGPVGRFDTVVLERTANGTGANAQQSFTARYWLEGVSGILVQRKVTLGRGATSLLRDMQATAFSLPPPPPRQPPPTAAPSGPPSG</sequence>
<name>A0ABS1TYK2_9PROT</name>
<organism evidence="2 3">
    <name type="scientific">Belnapia arida</name>
    <dbReference type="NCBI Taxonomy" id="2804533"/>
    <lineage>
        <taxon>Bacteria</taxon>
        <taxon>Pseudomonadati</taxon>
        <taxon>Pseudomonadota</taxon>
        <taxon>Alphaproteobacteria</taxon>
        <taxon>Acetobacterales</taxon>
        <taxon>Roseomonadaceae</taxon>
        <taxon>Belnapia</taxon>
    </lineage>
</organism>